<sequence length="212" mass="22994">MCTEAEIKCDTAPGDGPWMVIARRELLTEDDSVQSTWEEIGSTCFPEAIPGRSGQVADARIAKAFTVTKFALPVPATDPPRADPLVNKPVYFTTDFAEAGYESGEIRTIPPGQMLGRDLKIVPELKNITYDYGDGTTHGPTTNTGAPYPDGTITHTYETTDPVQPRITATYTGRYSLDGGPWRPLGIDVEVTGNPITLTPTEYTTELVQPPT</sequence>
<accession>C7NJ27</accession>
<keyword evidence="2" id="KW-1185">Reference proteome</keyword>
<dbReference type="AlphaFoldDB" id="C7NJ27"/>
<dbReference type="KEGG" id="kse:Ksed_01640"/>
<evidence type="ECO:0000313" key="2">
    <source>
        <dbReference type="Proteomes" id="UP000006666"/>
    </source>
</evidence>
<gene>
    <name evidence="1" type="ordered locus">Ksed_01640</name>
</gene>
<evidence type="ECO:0000313" key="1">
    <source>
        <dbReference type="EMBL" id="ACV05252.1"/>
    </source>
</evidence>
<proteinExistence type="predicted"/>
<name>C7NJ27_KYTSD</name>
<organism evidence="1 2">
    <name type="scientific">Kytococcus sedentarius (strain ATCC 14392 / DSM 20547 / JCM 11482 / CCUG 33030 / NBRC 15357 / NCTC 11040 / CCM 314 / 541)</name>
    <name type="common">Micrococcus sedentarius</name>
    <dbReference type="NCBI Taxonomy" id="478801"/>
    <lineage>
        <taxon>Bacteria</taxon>
        <taxon>Bacillati</taxon>
        <taxon>Actinomycetota</taxon>
        <taxon>Actinomycetes</taxon>
        <taxon>Micrococcales</taxon>
        <taxon>Kytococcaceae</taxon>
        <taxon>Kytococcus</taxon>
    </lineage>
</organism>
<reference evidence="1 2" key="1">
    <citation type="journal article" date="2009" name="Stand. Genomic Sci.">
        <title>Complete genome sequence of Kytococcus sedentarius type strain (541).</title>
        <authorList>
            <person name="Sims D."/>
            <person name="Brettin T."/>
            <person name="Detter J.C."/>
            <person name="Han C."/>
            <person name="Lapidus A."/>
            <person name="Copeland A."/>
            <person name="Glavina Del Rio T."/>
            <person name="Nolan M."/>
            <person name="Chen F."/>
            <person name="Lucas S."/>
            <person name="Tice H."/>
            <person name="Cheng J.F."/>
            <person name="Bruce D."/>
            <person name="Goodwin L."/>
            <person name="Pitluck S."/>
            <person name="Ovchinnikova G."/>
            <person name="Pati A."/>
            <person name="Ivanova N."/>
            <person name="Mavrommatis K."/>
            <person name="Chen A."/>
            <person name="Palaniappan K."/>
            <person name="D'haeseleer P."/>
            <person name="Chain P."/>
            <person name="Bristow J."/>
            <person name="Eisen J.A."/>
            <person name="Markowitz V."/>
            <person name="Hugenholtz P."/>
            <person name="Schneider S."/>
            <person name="Goker M."/>
            <person name="Pukall R."/>
            <person name="Kyrpides N.C."/>
            <person name="Klenk H.P."/>
        </authorList>
    </citation>
    <scope>NUCLEOTIDE SEQUENCE [LARGE SCALE GENOMIC DNA]</scope>
    <source>
        <strain evidence="2">ATCC 14392 / DSM 20547 / JCM 11482 / CCUG 33030 / NBRC 15357 / NCTC 11040 / CCM 314 / 541</strain>
    </source>
</reference>
<dbReference type="eggNOG" id="ENOG5032ZQT">
    <property type="taxonomic scope" value="Bacteria"/>
</dbReference>
<dbReference type="Proteomes" id="UP000006666">
    <property type="component" value="Chromosome"/>
</dbReference>
<protein>
    <recommendedName>
        <fullName evidence="3">PKD domain-containing protein</fullName>
    </recommendedName>
</protein>
<evidence type="ECO:0008006" key="3">
    <source>
        <dbReference type="Google" id="ProtNLM"/>
    </source>
</evidence>
<dbReference type="EMBL" id="CP001686">
    <property type="protein sequence ID" value="ACV05252.1"/>
    <property type="molecule type" value="Genomic_DNA"/>
</dbReference>
<dbReference type="HOGENOM" id="CLU_1298441_0_0_11"/>